<protein>
    <submittedName>
        <fullName evidence="3">NAD(P)-dependent dehydrogenase (Short-subunit alcohol dehydrogenase family)</fullName>
    </submittedName>
</protein>
<accession>A0A2M8W5N1</accession>
<dbReference type="Proteomes" id="UP000228531">
    <property type="component" value="Unassembled WGS sequence"/>
</dbReference>
<organism evidence="3 4">
    <name type="scientific">Yoonia maricola</name>
    <dbReference type="NCBI Taxonomy" id="420999"/>
    <lineage>
        <taxon>Bacteria</taxon>
        <taxon>Pseudomonadati</taxon>
        <taxon>Pseudomonadota</taxon>
        <taxon>Alphaproteobacteria</taxon>
        <taxon>Rhodobacterales</taxon>
        <taxon>Paracoccaceae</taxon>
        <taxon>Yoonia</taxon>
    </lineage>
</organism>
<proteinExistence type="inferred from homology"/>
<sequence length="258" mass="27419">MRALVTGAGARLGQAMALYLGQRGYDVAVHYAGSEAGAEDTVAQLAALGRCGAALQADLLDEDATQALVGRASDALGGPLTCLVNNASIFEYDNISTGTRDSWDRHMESNLRAPFVLTQNFAVQVPDPEMDDQGEPVAKGLVINMLDQRVHKLTPEFMSYTIAKMGLWAMTRTTAQALAPRVRVNGIGPGPTLQGGRQSKDHFNRQRAATVLKRGANPSDITAALGYFLDAPAVTGQMLAVDGGQHLAWETPDVLGVE</sequence>
<evidence type="ECO:0000313" key="4">
    <source>
        <dbReference type="Proteomes" id="UP000228531"/>
    </source>
</evidence>
<dbReference type="SUPFAM" id="SSF51735">
    <property type="entry name" value="NAD(P)-binding Rossmann-fold domains"/>
    <property type="match status" value="1"/>
</dbReference>
<evidence type="ECO:0000256" key="2">
    <source>
        <dbReference type="ARBA" id="ARBA00023002"/>
    </source>
</evidence>
<dbReference type="GO" id="GO:0016491">
    <property type="term" value="F:oxidoreductase activity"/>
    <property type="evidence" value="ECO:0007669"/>
    <property type="project" value="UniProtKB-KW"/>
</dbReference>
<evidence type="ECO:0000313" key="3">
    <source>
        <dbReference type="EMBL" id="PJI86245.1"/>
    </source>
</evidence>
<dbReference type="InterPro" id="IPR002347">
    <property type="entry name" value="SDR_fam"/>
</dbReference>
<dbReference type="PANTHER" id="PTHR43639:SF1">
    <property type="entry name" value="SHORT-CHAIN DEHYDROGENASE_REDUCTASE FAMILY PROTEIN"/>
    <property type="match status" value="1"/>
</dbReference>
<reference evidence="3 4" key="1">
    <citation type="submission" date="2017-11" db="EMBL/GenBank/DDBJ databases">
        <title>Genomic Encyclopedia of Archaeal and Bacterial Type Strains, Phase II (KMG-II): From Individual Species to Whole Genera.</title>
        <authorList>
            <person name="Goeker M."/>
        </authorList>
    </citation>
    <scope>NUCLEOTIDE SEQUENCE [LARGE SCALE GENOMIC DNA]</scope>
    <source>
        <strain evidence="3 4">DSM 29128</strain>
    </source>
</reference>
<gene>
    <name evidence="3" type="ORF">BC777_2613</name>
</gene>
<dbReference type="PANTHER" id="PTHR43639">
    <property type="entry name" value="OXIDOREDUCTASE, SHORT-CHAIN DEHYDROGENASE/REDUCTASE FAMILY (AFU_ORTHOLOGUE AFUA_5G02870)"/>
    <property type="match status" value="1"/>
</dbReference>
<dbReference type="OrthoDB" id="9786360at2"/>
<keyword evidence="4" id="KW-1185">Reference proteome</keyword>
<evidence type="ECO:0000256" key="1">
    <source>
        <dbReference type="ARBA" id="ARBA00006484"/>
    </source>
</evidence>
<dbReference type="Pfam" id="PF13561">
    <property type="entry name" value="adh_short_C2"/>
    <property type="match status" value="1"/>
</dbReference>
<dbReference type="Gene3D" id="3.40.50.720">
    <property type="entry name" value="NAD(P)-binding Rossmann-like Domain"/>
    <property type="match status" value="1"/>
</dbReference>
<comment type="caution">
    <text evidence="3">The sequence shown here is derived from an EMBL/GenBank/DDBJ whole genome shotgun (WGS) entry which is preliminary data.</text>
</comment>
<dbReference type="PRINTS" id="PR00081">
    <property type="entry name" value="GDHRDH"/>
</dbReference>
<comment type="similarity">
    <text evidence="1">Belongs to the short-chain dehydrogenases/reductases (SDR) family.</text>
</comment>
<dbReference type="AlphaFoldDB" id="A0A2M8W5N1"/>
<dbReference type="PROSITE" id="PS00061">
    <property type="entry name" value="ADH_SHORT"/>
    <property type="match status" value="1"/>
</dbReference>
<name>A0A2M8W5N1_9RHOB</name>
<keyword evidence="2" id="KW-0560">Oxidoreductase</keyword>
<dbReference type="NCBIfam" id="NF006597">
    <property type="entry name" value="PRK09134.1"/>
    <property type="match status" value="1"/>
</dbReference>
<dbReference type="EMBL" id="PGTY01000002">
    <property type="protein sequence ID" value="PJI86245.1"/>
    <property type="molecule type" value="Genomic_DNA"/>
</dbReference>
<dbReference type="RefSeq" id="WP_100368554.1">
    <property type="nucleotide sequence ID" value="NZ_PGTY01000002.1"/>
</dbReference>
<dbReference type="InterPro" id="IPR020904">
    <property type="entry name" value="Sc_DH/Rdtase_CS"/>
</dbReference>
<dbReference type="InterPro" id="IPR036291">
    <property type="entry name" value="NAD(P)-bd_dom_sf"/>
</dbReference>